<dbReference type="InterPro" id="IPR050514">
    <property type="entry name" value="WAP_four-disulfide_core"/>
</dbReference>
<feature type="domain" description="SEA" evidence="3">
    <location>
        <begin position="657"/>
        <end position="767"/>
    </location>
</feature>
<feature type="domain" description="WAP" evidence="5">
    <location>
        <begin position="271"/>
        <end position="318"/>
    </location>
</feature>
<dbReference type="EMBL" id="CAJPWZ010002138">
    <property type="protein sequence ID" value="CAG2231296.1"/>
    <property type="molecule type" value="Genomic_DNA"/>
</dbReference>
<protein>
    <submittedName>
        <fullName evidence="6">Uncharacterized protein</fullName>
    </submittedName>
</protein>
<dbReference type="InterPro" id="IPR036364">
    <property type="entry name" value="SEA_dom_sf"/>
</dbReference>
<dbReference type="InterPro" id="IPR007484">
    <property type="entry name" value="Peptidase_M28"/>
</dbReference>
<dbReference type="SMART" id="SM00217">
    <property type="entry name" value="WAP"/>
    <property type="match status" value="4"/>
</dbReference>
<keyword evidence="7" id="KW-1185">Reference proteome</keyword>
<dbReference type="Gene3D" id="4.10.75.10">
    <property type="entry name" value="Elafin-like"/>
    <property type="match status" value="4"/>
</dbReference>
<dbReference type="InterPro" id="IPR036645">
    <property type="entry name" value="Elafin-like_sf"/>
</dbReference>
<dbReference type="InterPro" id="IPR000082">
    <property type="entry name" value="SEA_dom"/>
</dbReference>
<keyword evidence="2" id="KW-1015">Disulfide bond</keyword>
<evidence type="ECO:0000313" key="6">
    <source>
        <dbReference type="EMBL" id="CAG2231296.1"/>
    </source>
</evidence>
<feature type="domain" description="SEA" evidence="3">
    <location>
        <begin position="485"/>
        <end position="595"/>
    </location>
</feature>
<feature type="domain" description="WAP" evidence="5">
    <location>
        <begin position="435"/>
        <end position="482"/>
    </location>
</feature>
<dbReference type="Gene3D" id="3.40.630.10">
    <property type="entry name" value="Zn peptidases"/>
    <property type="match status" value="1"/>
</dbReference>
<sequence>MIGCVLFQTRICNKEQIVSTMSRDSWSMIGQNISVFDPISCFGPGNEVVLPTIVPLNVTLMPCVHPDVVHYILNYDCYYYGLQKQMQGDSKLDSCRMYWFSSACLYGTLQTKKDLLGQCSLEEVNGVLTKYEDELFKVSPDNVTMSECLGLYKSADKCTRAMYSDDVFTIVQTCYGTAVSNRISAQMFGIIDLSDYPCLIYQEMSECLYRPIKEYQLCQANETEVIEDHMIWLTNANVTKTPDFGQDLCDDGAGLIMSEITCLYYISNRDTGSKQGTCPAVGNHTVGICVEECSGDYNCTGNQKCCSNGCGHVCMDPDSKNDSGRFNITIRFDLDWRPEYREENSTFRTTLTNELNKIIASSELKAYLKYIRVMVLRPGSIIAGCEAEFDKDIAEHKLEMTLKTRIEEIQDDPEYTILQKWSNLSVETLPDNGDTGNKQGTCPAVGNHTVGICVEECSGDYYCTGDQKCCSNGCGHVCMDPQSNNIHSYQFEITIKFDIPWESEYTDKTSVNYQNLTREILKQMRIISGDFRSSNISSMKITVLRQGSVYVVFEVIYYYQKTTSDVRSGMLGFVTAARMDPKSELDLIKAVDTDHIYVRIITGNSDTGNKQGTCPAVGNHTVGYCVEECSGDYNCAGNQKCCSNGCGHVCMDPDSNYIYSYEFEITIKFDIPWESEYTDKNSVNYQNLTREILKQMRIISGDFRSSNISSMKITVLRQGSVYVVFEVIYYYQKTTSDVRSGMLGFVTAARMDPKSELDLIKAVDTDHIYVRIITAPDCNSMTYVSSILDSQCDSAKSQLRLVDKDRKCSVLLDMIGCVLFQTGICNKEQIVSTMSMDSWSMIGQNISVFDPISCLGPGNEVVLPTIVPLNVTLMPCVHPDVVHYILNYDCYYYGLQKQIQGDDKLDSCRMYWYSSACLYRTLQTNKNQLGQCSLEEVNGVLTKYEDELFKVSPDNVTMSECLGLYKSADKCTRAMYSEDVFTIVQTCYGTAVANRITAAYGIMDTSDYPCLIYQEMSECLYRPIKEHQLCLANETEVMEDHMIWLTNGLNDIMSIAMGSPLDERKTVETCIANVTKTPDFGQDLCDDGAGLIMSEITCLYSIGDQICNSLESAYIPCLTNGLSRKRIFCSAERIWRSLSVVGDLFGKLTQGRVEISSCNRDTSGKQGTCPAVGNHTVGLCVEECSGDYNCTGDQKCCSNGCGHVCMDLDSNKDNSGRFNITIRFDLDWRPEYREENSTFRTTLTSELNRIIASSELKAYLKYIRVVVLRPGSIIAGCEAEFDMDITEHKLEMTLKTRIEEIQDDPEYTILQKWSNLSVEILPESEDVCTDVTKIARELQVCSSYLNYTQHKDNRTNCGLYNYFLNCVVSSVTANRQKCTRDSLEGIMQTVFESIGRSDLKALLNCSGQGSVYFRADLEYMKRVIRSHFSDTRHHAPQYSAYKQTAKQFIFDEFQRFGLDTEYHTFNDTEVSSTATFQSVIGVLKGTRFGTADDLISGLGAHYDTVNTSKGVDDNGSGVAAMLEVVRQITNINNSGYKSKNTIIFVSFDLEEYGGLSGSRNFLQDWLTPWLIKNYGSTIPEKLQGVIILDTIMEYNTSSQSQVFPLGALDQFQQFFPSAVESILSDDARGDFISLIYRQPTDDRVLAETFDSSWAAAGRSEFEIESFPLPFGDLASVPQENLALMYQFLRSDHANFWGANLPAIFLTDSANFRGDMIQCYHNPCDDLDTMLTDDNVNFLGKIADTVTATIHRLSEPFIPDDMDDICEDSMLMELIVNQSCTSYLQGFQNQSSCQALSSIVDRCLSPLMPGVTCDRNRMLSHVVTMVMVAKMLPVGFDISTCGAANHSNNANQSISDMCLGQWGSCASQQDCHMVTWSYNPNTQMISFNVTAAIDPDKWLGVGFNGQKAMAGSDALVGWITPQATVTVTDRNNPSYYGSFLDTTQNVKNADWERMNGITSISFQRHRDTKDTSDFIFSEDNCAYFIYPMGGSYTENDKSINRHSKTPTISLEQFCFPCADVCTSKELFRKMGSTECKSQVDSFKESDDFLTFCGKLQRITECLQTNLPTHGCSSTIKDSTYPVLITLLSELVGFDTMSKAISCSSAA</sequence>
<dbReference type="InterPro" id="IPR045266">
    <property type="entry name" value="DOH_DOMON"/>
</dbReference>
<feature type="domain" description="WAP" evidence="5">
    <location>
        <begin position="1162"/>
        <end position="1209"/>
    </location>
</feature>
<comment type="caution">
    <text evidence="6">The sequence shown here is derived from an EMBL/GenBank/DDBJ whole genome shotgun (WGS) entry which is preliminary data.</text>
</comment>
<evidence type="ECO:0000259" key="3">
    <source>
        <dbReference type="PROSITE" id="PS50024"/>
    </source>
</evidence>
<feature type="domain" description="WAP" evidence="5">
    <location>
        <begin position="607"/>
        <end position="654"/>
    </location>
</feature>
<evidence type="ECO:0000259" key="5">
    <source>
        <dbReference type="PROSITE" id="PS51390"/>
    </source>
</evidence>
<dbReference type="PROSITE" id="PS50024">
    <property type="entry name" value="SEA"/>
    <property type="match status" value="2"/>
</dbReference>
<evidence type="ECO:0000259" key="4">
    <source>
        <dbReference type="PROSITE" id="PS50836"/>
    </source>
</evidence>
<dbReference type="GO" id="GO:0019731">
    <property type="term" value="P:antibacterial humoral response"/>
    <property type="evidence" value="ECO:0007669"/>
    <property type="project" value="TreeGrafter"/>
</dbReference>
<gene>
    <name evidence="6" type="ORF">MEDL_44094</name>
</gene>
<evidence type="ECO:0000256" key="2">
    <source>
        <dbReference type="ARBA" id="ARBA00023157"/>
    </source>
</evidence>
<feature type="domain" description="DOMON" evidence="4">
    <location>
        <begin position="1869"/>
        <end position="1988"/>
    </location>
</feature>
<proteinExistence type="predicted"/>
<dbReference type="GO" id="GO:0045087">
    <property type="term" value="P:innate immune response"/>
    <property type="evidence" value="ECO:0007669"/>
    <property type="project" value="TreeGrafter"/>
</dbReference>
<dbReference type="GO" id="GO:0004867">
    <property type="term" value="F:serine-type endopeptidase inhibitor activity"/>
    <property type="evidence" value="ECO:0007669"/>
    <property type="project" value="TreeGrafter"/>
</dbReference>
<dbReference type="InterPro" id="IPR008197">
    <property type="entry name" value="WAP_dom"/>
</dbReference>
<dbReference type="Pfam" id="PF04389">
    <property type="entry name" value="Peptidase_M28"/>
    <property type="match status" value="1"/>
</dbReference>
<reference evidence="6" key="1">
    <citation type="submission" date="2021-03" db="EMBL/GenBank/DDBJ databases">
        <authorList>
            <person name="Bekaert M."/>
        </authorList>
    </citation>
    <scope>NUCLEOTIDE SEQUENCE</scope>
</reference>
<dbReference type="SMART" id="SM00664">
    <property type="entry name" value="DoH"/>
    <property type="match status" value="1"/>
</dbReference>
<evidence type="ECO:0000313" key="7">
    <source>
        <dbReference type="Proteomes" id="UP000683360"/>
    </source>
</evidence>
<dbReference type="PANTHER" id="PTHR19441">
    <property type="entry name" value="WHEY ACDIC PROTEIN WAP"/>
    <property type="match status" value="1"/>
</dbReference>
<dbReference type="FunFam" id="4.10.75.10:FF:000001">
    <property type="entry name" value="Anosmin 1"/>
    <property type="match status" value="2"/>
</dbReference>
<keyword evidence="1" id="KW-0732">Signal</keyword>
<dbReference type="Proteomes" id="UP000683360">
    <property type="component" value="Unassembled WGS sequence"/>
</dbReference>
<organism evidence="6 7">
    <name type="scientific">Mytilus edulis</name>
    <name type="common">Blue mussel</name>
    <dbReference type="NCBI Taxonomy" id="6550"/>
    <lineage>
        <taxon>Eukaryota</taxon>
        <taxon>Metazoa</taxon>
        <taxon>Spiralia</taxon>
        <taxon>Lophotrochozoa</taxon>
        <taxon>Mollusca</taxon>
        <taxon>Bivalvia</taxon>
        <taxon>Autobranchia</taxon>
        <taxon>Pteriomorphia</taxon>
        <taxon>Mytilida</taxon>
        <taxon>Mytiloidea</taxon>
        <taxon>Mytilidae</taxon>
        <taxon>Mytilinae</taxon>
        <taxon>Mytilus</taxon>
    </lineage>
</organism>
<dbReference type="Pfam" id="PF03351">
    <property type="entry name" value="DOMON"/>
    <property type="match status" value="1"/>
</dbReference>
<dbReference type="SUPFAM" id="SSF57256">
    <property type="entry name" value="Elafin-like"/>
    <property type="match status" value="4"/>
</dbReference>
<name>A0A8S3TJK0_MYTED</name>
<dbReference type="SUPFAM" id="SSF82671">
    <property type="entry name" value="SEA domain"/>
    <property type="match status" value="2"/>
</dbReference>
<evidence type="ECO:0000256" key="1">
    <source>
        <dbReference type="ARBA" id="ARBA00022729"/>
    </source>
</evidence>
<dbReference type="OrthoDB" id="2214at2759"/>
<dbReference type="CDD" id="cd00199">
    <property type="entry name" value="WAP"/>
    <property type="match status" value="4"/>
</dbReference>
<dbReference type="InterPro" id="IPR005018">
    <property type="entry name" value="DOMON_domain"/>
</dbReference>
<dbReference type="Pfam" id="PF00095">
    <property type="entry name" value="WAP"/>
    <property type="match status" value="4"/>
</dbReference>
<dbReference type="PROSITE" id="PS51390">
    <property type="entry name" value="WAP"/>
    <property type="match status" value="4"/>
</dbReference>
<dbReference type="GO" id="GO:0005615">
    <property type="term" value="C:extracellular space"/>
    <property type="evidence" value="ECO:0007669"/>
    <property type="project" value="TreeGrafter"/>
</dbReference>
<accession>A0A8S3TJK0</accession>
<dbReference type="SUPFAM" id="SSF53187">
    <property type="entry name" value="Zn-dependent exopeptidases"/>
    <property type="match status" value="1"/>
</dbReference>
<dbReference type="PANTHER" id="PTHR19441:SF30">
    <property type="entry name" value="ELAFIN"/>
    <property type="match status" value="1"/>
</dbReference>
<dbReference type="CDD" id="cd09631">
    <property type="entry name" value="DOMON_DOH"/>
    <property type="match status" value="1"/>
</dbReference>
<dbReference type="PROSITE" id="PS50836">
    <property type="entry name" value="DOMON"/>
    <property type="match status" value="1"/>
</dbReference>